<sequence length="115" mass="13330">MFNIDDVNSAYQKEFQETASELTAILLKKGAYKSKDIINDVNLVMKELSKVRESIELDDPDPFDSLGKNFLVNSRRYSFFIDCILIMAKQYDHHMKDIISDARKLAENVYGKFPE</sequence>
<dbReference type="EMBL" id="MN850615">
    <property type="protein sequence ID" value="QHR71602.1"/>
    <property type="molecule type" value="Genomic_DNA"/>
</dbReference>
<accession>A0A6B9X1R6</accession>
<evidence type="ECO:0000313" key="1">
    <source>
        <dbReference type="EMBL" id="QHR71602.1"/>
    </source>
</evidence>
<dbReference type="Proteomes" id="UP000464265">
    <property type="component" value="Segment"/>
</dbReference>
<protein>
    <submittedName>
        <fullName evidence="1">Uncharacterized protein</fullName>
    </submittedName>
</protein>
<evidence type="ECO:0000313" key="2">
    <source>
        <dbReference type="Proteomes" id="UP000464265"/>
    </source>
</evidence>
<proteinExistence type="predicted"/>
<organism evidence="1 2">
    <name type="scientific">Escherichia phage kvi</name>
    <dbReference type="NCBI Taxonomy" id="2696413"/>
    <lineage>
        <taxon>Viruses</taxon>
        <taxon>Duplodnaviria</taxon>
        <taxon>Heunggongvirae</taxon>
        <taxon>Uroviricota</taxon>
        <taxon>Caudoviricetes</taxon>
        <taxon>Pantevenvirales</taxon>
        <taxon>Straboviridae</taxon>
        <taxon>Krischvirus</taxon>
        <taxon>Krischvirus RB49</taxon>
    </lineage>
</organism>
<gene>
    <name evidence="1" type="ORF">kvi_123</name>
</gene>
<reference evidence="2" key="1">
    <citation type="submission" date="2019-12" db="EMBL/GenBank/DDBJ databases">
        <authorList>
            <person name="Olsen N.S."/>
            <person name="Junco L.M.F."/>
            <person name="Kot W."/>
            <person name="Hansen L.H."/>
        </authorList>
    </citation>
    <scope>NUCLEOTIDE SEQUENCE [LARGE SCALE GENOMIC DNA]</scope>
</reference>
<name>A0A6B9X1R6_9CAUD</name>